<sequence>MARFDVYRLADGAFVIDCQADFLDEINTRFIAPLLPPGKAPPPNGHLNPGFEIEGEPLVMVTQFATAVRTTELRQRIASLDHEHLRITRAIDVLTGSA</sequence>
<name>A0ABP7CSS1_9SPHN</name>
<organism evidence="8 9">
    <name type="scientific">Sphingomonas cynarae</name>
    <dbReference type="NCBI Taxonomy" id="930197"/>
    <lineage>
        <taxon>Bacteria</taxon>
        <taxon>Pseudomonadati</taxon>
        <taxon>Pseudomonadota</taxon>
        <taxon>Alphaproteobacteria</taxon>
        <taxon>Sphingomonadales</taxon>
        <taxon>Sphingomonadaceae</taxon>
        <taxon>Sphingomonas</taxon>
    </lineage>
</organism>
<reference evidence="9" key="1">
    <citation type="journal article" date="2019" name="Int. J. Syst. Evol. Microbiol.">
        <title>The Global Catalogue of Microorganisms (GCM) 10K type strain sequencing project: providing services to taxonomists for standard genome sequencing and annotation.</title>
        <authorList>
            <consortium name="The Broad Institute Genomics Platform"/>
            <consortium name="The Broad Institute Genome Sequencing Center for Infectious Disease"/>
            <person name="Wu L."/>
            <person name="Ma J."/>
        </authorList>
    </citation>
    <scope>NUCLEOTIDE SEQUENCE [LARGE SCALE GENOMIC DNA]</scope>
    <source>
        <strain evidence="9">JCM 17498</strain>
    </source>
</reference>
<keyword evidence="5" id="KW-0804">Transcription</keyword>
<evidence type="ECO:0000256" key="3">
    <source>
        <dbReference type="ARBA" id="ARBA00022491"/>
    </source>
</evidence>
<evidence type="ECO:0000256" key="7">
    <source>
        <dbReference type="ARBA" id="ARBA00033135"/>
    </source>
</evidence>
<evidence type="ECO:0000256" key="5">
    <source>
        <dbReference type="ARBA" id="ARBA00023163"/>
    </source>
</evidence>
<dbReference type="Pfam" id="PF01845">
    <property type="entry name" value="CcdB"/>
    <property type="match status" value="1"/>
</dbReference>
<keyword evidence="3" id="KW-0678">Repressor</keyword>
<accession>A0ABP7CSS1</accession>
<dbReference type="Proteomes" id="UP001500523">
    <property type="component" value="Unassembled WGS sequence"/>
</dbReference>
<dbReference type="RefSeq" id="WP_344691257.1">
    <property type="nucleotide sequence ID" value="NZ_BAABBF010000001.1"/>
</dbReference>
<dbReference type="EMBL" id="BAABBF010000001">
    <property type="protein sequence ID" value="GAA3694112.1"/>
    <property type="molecule type" value="Genomic_DNA"/>
</dbReference>
<dbReference type="InterPro" id="IPR002712">
    <property type="entry name" value="CcdB"/>
</dbReference>
<evidence type="ECO:0000313" key="8">
    <source>
        <dbReference type="EMBL" id="GAA3694112.1"/>
    </source>
</evidence>
<comment type="similarity">
    <text evidence="1">Belongs to the CcdB toxin family.</text>
</comment>
<dbReference type="Gene3D" id="2.30.30.110">
    <property type="match status" value="1"/>
</dbReference>
<dbReference type="InterPro" id="IPR011067">
    <property type="entry name" value="Plasmid_toxin/cell-grow_inhib"/>
</dbReference>
<dbReference type="SUPFAM" id="SSF50118">
    <property type="entry name" value="Cell growth inhibitor/plasmid maintenance toxic component"/>
    <property type="match status" value="1"/>
</dbReference>
<comment type="caution">
    <text evidence="8">The sequence shown here is derived from an EMBL/GenBank/DDBJ whole genome shotgun (WGS) entry which is preliminary data.</text>
</comment>
<gene>
    <name evidence="8" type="ORF">GCM10022268_01190</name>
</gene>
<evidence type="ECO:0000313" key="9">
    <source>
        <dbReference type="Proteomes" id="UP001500523"/>
    </source>
</evidence>
<keyword evidence="4" id="KW-0805">Transcription regulation</keyword>
<proteinExistence type="inferred from homology"/>
<evidence type="ECO:0000256" key="4">
    <source>
        <dbReference type="ARBA" id="ARBA00023015"/>
    </source>
</evidence>
<evidence type="ECO:0000256" key="2">
    <source>
        <dbReference type="ARBA" id="ARBA00015075"/>
    </source>
</evidence>
<protein>
    <recommendedName>
        <fullName evidence="2">Toxin CcdB</fullName>
    </recommendedName>
    <alternativeName>
        <fullName evidence="7">Cytotoxic protein CcdB</fullName>
    </alternativeName>
    <alternativeName>
        <fullName evidence="6">Protein LetD</fullName>
    </alternativeName>
</protein>
<evidence type="ECO:0000256" key="1">
    <source>
        <dbReference type="ARBA" id="ARBA00005230"/>
    </source>
</evidence>
<keyword evidence="9" id="KW-1185">Reference proteome</keyword>
<evidence type="ECO:0000256" key="6">
    <source>
        <dbReference type="ARBA" id="ARBA00029628"/>
    </source>
</evidence>